<proteinExistence type="predicted"/>
<gene>
    <name evidence="1" type="ORF">CAB88_16395</name>
</gene>
<dbReference type="RefSeq" id="WP_001071898.1">
    <property type="nucleotide sequence ID" value="NZ_CP021061.1"/>
</dbReference>
<keyword evidence="2" id="KW-1185">Reference proteome</keyword>
<organism evidence="1 2">
    <name type="scientific">Bacillus thuringiensis</name>
    <dbReference type="NCBI Taxonomy" id="1428"/>
    <lineage>
        <taxon>Bacteria</taxon>
        <taxon>Bacillati</taxon>
        <taxon>Bacillota</taxon>
        <taxon>Bacilli</taxon>
        <taxon>Bacillales</taxon>
        <taxon>Bacillaceae</taxon>
        <taxon>Bacillus</taxon>
        <taxon>Bacillus cereus group</taxon>
    </lineage>
</organism>
<evidence type="ECO:0000313" key="2">
    <source>
        <dbReference type="Proteomes" id="UP000194143"/>
    </source>
</evidence>
<sequence>MNQISFEDLFEDEKEDKKEKVEVAEIPAPLSALQKDILELMDSEEISALELCEQLIRSGKISDERFTTNKPKAYGQVCLALEGFVTEGKLTFVKNDEKRDRVYKVKEEISNI</sequence>
<dbReference type="InterPro" id="IPR024995">
    <property type="entry name" value="DUF3895"/>
</dbReference>
<dbReference type="Pfam" id="PF13034">
    <property type="entry name" value="DUF3895"/>
    <property type="match status" value="1"/>
</dbReference>
<dbReference type="AlphaFoldDB" id="A0A1W6WQQ3"/>
<protein>
    <submittedName>
        <fullName evidence="1">Uncharacterized protein</fullName>
    </submittedName>
</protein>
<dbReference type="EMBL" id="CP021061">
    <property type="protein sequence ID" value="ARP58553.1"/>
    <property type="molecule type" value="Genomic_DNA"/>
</dbReference>
<evidence type="ECO:0000313" key="1">
    <source>
        <dbReference type="EMBL" id="ARP58553.1"/>
    </source>
</evidence>
<name>A0A1W6WQQ3_BACTU</name>
<dbReference type="GeneID" id="67467391"/>
<reference evidence="1 2" key="1">
    <citation type="submission" date="2017-04" db="EMBL/GenBank/DDBJ databases">
        <title>Complete Genome Sequence of Bacillus thuringiensis type Strain ATCC 10792.</title>
        <authorList>
            <person name="Oh D.-H."/>
            <person name="Park B.-J."/>
            <person name="Shuai W."/>
            <person name="Chelliah R."/>
        </authorList>
    </citation>
    <scope>NUCLEOTIDE SEQUENCE [LARGE SCALE GENOMIC DNA]</scope>
    <source>
        <strain evidence="1 2">ATCC 10792</strain>
    </source>
</reference>
<accession>A0A1W6WQQ3</accession>
<dbReference type="Proteomes" id="UP000194143">
    <property type="component" value="Chromosome"/>
</dbReference>